<comment type="caution">
    <text evidence="2">The sequence shown here is derived from an EMBL/GenBank/DDBJ whole genome shotgun (WGS) entry which is preliminary data.</text>
</comment>
<proteinExistence type="predicted"/>
<evidence type="ECO:0000313" key="3">
    <source>
        <dbReference type="Proteomes" id="UP000499080"/>
    </source>
</evidence>
<dbReference type="AlphaFoldDB" id="A0A4Y2RJY8"/>
<name>A0A4Y2RJY8_ARAVE</name>
<evidence type="ECO:0000313" key="2">
    <source>
        <dbReference type="EMBL" id="GBN75958.1"/>
    </source>
</evidence>
<evidence type="ECO:0000313" key="1">
    <source>
        <dbReference type="EMBL" id="GBN75957.1"/>
    </source>
</evidence>
<sequence>MDYVPPRGFRKEFDSHPKTAQNLMLFLRLDLKEELGLRWPSWTASTFGVGGFQARNSIPLKIHRICGLLHAKSYSVAQHPPADVVQKFGEGVTVQVPFSSSDSDSKL</sequence>
<organism evidence="2 3">
    <name type="scientific">Araneus ventricosus</name>
    <name type="common">Orbweaver spider</name>
    <name type="synonym">Epeira ventricosa</name>
    <dbReference type="NCBI Taxonomy" id="182803"/>
    <lineage>
        <taxon>Eukaryota</taxon>
        <taxon>Metazoa</taxon>
        <taxon>Ecdysozoa</taxon>
        <taxon>Arthropoda</taxon>
        <taxon>Chelicerata</taxon>
        <taxon>Arachnida</taxon>
        <taxon>Araneae</taxon>
        <taxon>Araneomorphae</taxon>
        <taxon>Entelegynae</taxon>
        <taxon>Araneoidea</taxon>
        <taxon>Araneidae</taxon>
        <taxon>Araneus</taxon>
    </lineage>
</organism>
<accession>A0A4Y2RJY8</accession>
<dbReference type="Proteomes" id="UP000499080">
    <property type="component" value="Unassembled WGS sequence"/>
</dbReference>
<protein>
    <submittedName>
        <fullName evidence="2">Uncharacterized protein</fullName>
    </submittedName>
</protein>
<dbReference type="EMBL" id="BGPR01017381">
    <property type="protein sequence ID" value="GBN75958.1"/>
    <property type="molecule type" value="Genomic_DNA"/>
</dbReference>
<keyword evidence="3" id="KW-1185">Reference proteome</keyword>
<reference evidence="2 3" key="1">
    <citation type="journal article" date="2019" name="Sci. Rep.">
        <title>Orb-weaving spider Araneus ventricosus genome elucidates the spidroin gene catalogue.</title>
        <authorList>
            <person name="Kono N."/>
            <person name="Nakamura H."/>
            <person name="Ohtoshi R."/>
            <person name="Moran D.A.P."/>
            <person name="Shinohara A."/>
            <person name="Yoshida Y."/>
            <person name="Fujiwara M."/>
            <person name="Mori M."/>
            <person name="Tomita M."/>
            <person name="Arakawa K."/>
        </authorList>
    </citation>
    <scope>NUCLEOTIDE SEQUENCE [LARGE SCALE GENOMIC DNA]</scope>
</reference>
<gene>
    <name evidence="2" type="ORF">AVEN_199327_1</name>
    <name evidence="1" type="ORF">AVEN_93738_1</name>
</gene>
<dbReference type="EMBL" id="BGPR01017380">
    <property type="protein sequence ID" value="GBN75957.1"/>
    <property type="molecule type" value="Genomic_DNA"/>
</dbReference>